<keyword evidence="1" id="KW-0732">Signal</keyword>
<feature type="chain" id="PRO_5005600138" description="Type VI secretion protein" evidence="1">
    <location>
        <begin position="22"/>
        <end position="121"/>
    </location>
</feature>
<evidence type="ECO:0000313" key="3">
    <source>
        <dbReference type="Proteomes" id="UP000037515"/>
    </source>
</evidence>
<dbReference type="InterPro" id="IPR038314">
    <property type="entry name" value="T6SS_sf"/>
</dbReference>
<dbReference type="OrthoDB" id="5906595at2"/>
<dbReference type="InterPro" id="IPR032032">
    <property type="entry name" value="Tai4"/>
</dbReference>
<organism evidence="2 3">
    <name type="scientific">Vibrio nereis</name>
    <dbReference type="NCBI Taxonomy" id="693"/>
    <lineage>
        <taxon>Bacteria</taxon>
        <taxon>Pseudomonadati</taxon>
        <taxon>Pseudomonadota</taxon>
        <taxon>Gammaproteobacteria</taxon>
        <taxon>Vibrionales</taxon>
        <taxon>Vibrionaceae</taxon>
        <taxon>Vibrio</taxon>
    </lineage>
</organism>
<dbReference type="Gene3D" id="1.20.120.1620">
    <property type="match status" value="1"/>
</dbReference>
<dbReference type="Pfam" id="PF16695">
    <property type="entry name" value="Tai4"/>
    <property type="match status" value="1"/>
</dbReference>
<dbReference type="PATRIC" id="fig|693.5.peg.831"/>
<dbReference type="AlphaFoldDB" id="A0A0M0HQG0"/>
<protein>
    <recommendedName>
        <fullName evidence="4">Type VI secretion protein</fullName>
    </recommendedName>
</protein>
<gene>
    <name evidence="2" type="ORF">AKJ17_04110</name>
</gene>
<reference evidence="3" key="1">
    <citation type="submission" date="2015-08" db="EMBL/GenBank/DDBJ databases">
        <title>Vibrio galatheae sp. nov., a novel member of the Vibrionaceae family isolated from the Solomon Islands.</title>
        <authorList>
            <person name="Giubergia S."/>
            <person name="Machado H."/>
            <person name="Mateiu R.V."/>
            <person name="Gram L."/>
        </authorList>
    </citation>
    <scope>NUCLEOTIDE SEQUENCE [LARGE SCALE GENOMIC DNA]</scope>
    <source>
        <strain evidence="3">DSM 19584</strain>
    </source>
</reference>
<name>A0A0M0HQG0_VIBNE</name>
<evidence type="ECO:0008006" key="4">
    <source>
        <dbReference type="Google" id="ProtNLM"/>
    </source>
</evidence>
<comment type="caution">
    <text evidence="2">The sequence shown here is derived from an EMBL/GenBank/DDBJ whole genome shotgun (WGS) entry which is preliminary data.</text>
</comment>
<feature type="signal peptide" evidence="1">
    <location>
        <begin position="1"/>
        <end position="21"/>
    </location>
</feature>
<dbReference type="STRING" id="693.AKJ17_04110"/>
<dbReference type="EMBL" id="LHPJ01000005">
    <property type="protein sequence ID" value="KOO04112.1"/>
    <property type="molecule type" value="Genomic_DNA"/>
</dbReference>
<evidence type="ECO:0000313" key="2">
    <source>
        <dbReference type="EMBL" id="KOO04112.1"/>
    </source>
</evidence>
<evidence type="ECO:0000256" key="1">
    <source>
        <dbReference type="SAM" id="SignalP"/>
    </source>
</evidence>
<dbReference type="RefSeq" id="WP_053394521.1">
    <property type="nucleotide sequence ID" value="NZ_LHPJ01000005.1"/>
</dbReference>
<keyword evidence="3" id="KW-1185">Reference proteome</keyword>
<accession>A0A0M0HQG0</accession>
<proteinExistence type="predicted"/>
<sequence length="121" mass="13605">MKIRRLVSFICGLIFSMGANASPLINQNDEQLFKSFALSSCLAKYYKGSDIADDALAAMQGYREFSDLHLDVFFDVSTLLESEVETSYIAKDGQVIELAYCIDFLNSEELHSLYLEAIKPE</sequence>
<dbReference type="Proteomes" id="UP000037515">
    <property type="component" value="Unassembled WGS sequence"/>
</dbReference>